<evidence type="ECO:0000256" key="1">
    <source>
        <dbReference type="ARBA" id="ARBA00009437"/>
    </source>
</evidence>
<sequence>MFSYEHLLAFCTTYEASSYSAAAKKLGKDRTTIRDQVKAVEDLYGVTLFEIIGKKATPTQAADHIYQRSKVVLNNTEKLSTSLENIYMDEMLTLNIYHDISLPLNLAVKIEHALQQKCPELRVHWLHRNREDAFDNIESESNSIALMEHKNIQRFSKNIEFFSLGYGKLGMYAGKRSKLPHLNALSIEDLKLDKQYVSENHFNTLPELYFISPQYHLVSNNDLLLELVKHDGWAIMSTDLAKPLVQRGELVALQVKQVANHFNFGLTLYYPVSMGNKEPLPTIKKITQAHFAP</sequence>
<name>A0A2N7NLN8_9VIBR</name>
<dbReference type="SUPFAM" id="SSF46785">
    <property type="entry name" value="Winged helix' DNA-binding domain"/>
    <property type="match status" value="1"/>
</dbReference>
<dbReference type="InterPro" id="IPR000847">
    <property type="entry name" value="LysR_HTH_N"/>
</dbReference>
<dbReference type="Gene3D" id="1.10.10.10">
    <property type="entry name" value="Winged helix-like DNA-binding domain superfamily/Winged helix DNA-binding domain"/>
    <property type="match status" value="1"/>
</dbReference>
<dbReference type="InterPro" id="IPR036390">
    <property type="entry name" value="WH_DNA-bd_sf"/>
</dbReference>
<protein>
    <submittedName>
        <fullName evidence="5">LysR family transcriptional regulator</fullName>
    </submittedName>
</protein>
<reference evidence="7" key="1">
    <citation type="submission" date="2016-07" db="EMBL/GenBank/DDBJ databases">
        <title>Nontailed viruses are major unrecognized killers of bacteria in the ocean.</title>
        <authorList>
            <person name="Kauffman K."/>
            <person name="Hussain F."/>
            <person name="Yang J."/>
            <person name="Arevalo P."/>
            <person name="Brown J."/>
            <person name="Cutler M."/>
            <person name="Kelly L."/>
            <person name="Polz M.F."/>
        </authorList>
    </citation>
    <scope>NUCLEOTIDE SEQUENCE [LARGE SCALE GENOMIC DNA]</scope>
    <source>
        <strain evidence="7">10N.222.48.A2</strain>
    </source>
</reference>
<dbReference type="Pfam" id="PF00126">
    <property type="entry name" value="HTH_1"/>
    <property type="match status" value="1"/>
</dbReference>
<dbReference type="Gene3D" id="3.40.190.290">
    <property type="match status" value="1"/>
</dbReference>
<feature type="domain" description="HTH lysR-type" evidence="4">
    <location>
        <begin position="2"/>
        <end position="59"/>
    </location>
</feature>
<evidence type="ECO:0000256" key="2">
    <source>
        <dbReference type="ARBA" id="ARBA00023015"/>
    </source>
</evidence>
<dbReference type="GO" id="GO:0003700">
    <property type="term" value="F:DNA-binding transcription factor activity"/>
    <property type="evidence" value="ECO:0007669"/>
    <property type="project" value="InterPro"/>
</dbReference>
<evidence type="ECO:0000313" key="8">
    <source>
        <dbReference type="Proteomes" id="UP000308018"/>
    </source>
</evidence>
<keyword evidence="2" id="KW-0805">Transcription regulation</keyword>
<evidence type="ECO:0000313" key="6">
    <source>
        <dbReference type="EMBL" id="TKG37774.1"/>
    </source>
</evidence>
<keyword evidence="3" id="KW-0804">Transcription</keyword>
<dbReference type="InterPro" id="IPR036388">
    <property type="entry name" value="WH-like_DNA-bd_sf"/>
</dbReference>
<gene>
    <name evidence="5" type="ORF">BCS92_08285</name>
    <name evidence="6" type="ORF">FC057_00620</name>
</gene>
<dbReference type="GO" id="GO:0000976">
    <property type="term" value="F:transcription cis-regulatory region binding"/>
    <property type="evidence" value="ECO:0007669"/>
    <property type="project" value="TreeGrafter"/>
</dbReference>
<dbReference type="PANTHER" id="PTHR30126">
    <property type="entry name" value="HTH-TYPE TRANSCRIPTIONAL REGULATOR"/>
    <property type="match status" value="1"/>
</dbReference>
<dbReference type="AlphaFoldDB" id="A0A2N7NLN8"/>
<reference evidence="6 8" key="4">
    <citation type="submission" date="2019-04" db="EMBL/GenBank/DDBJ databases">
        <title>A reverse ecology approach based on a biological definition of microbial populations.</title>
        <authorList>
            <person name="Arevalo P."/>
            <person name="Vaninsberghe D."/>
            <person name="Elsherbini J."/>
            <person name="Gore J."/>
            <person name="Polz M."/>
        </authorList>
    </citation>
    <scope>NUCLEOTIDE SEQUENCE [LARGE SCALE GENOMIC DNA]</scope>
    <source>
        <strain evidence="6 8">10N.222.45.A8</strain>
    </source>
</reference>
<organism evidence="5 7">
    <name type="scientific">Vibrio tasmaniensis</name>
    <dbReference type="NCBI Taxonomy" id="212663"/>
    <lineage>
        <taxon>Bacteria</taxon>
        <taxon>Pseudomonadati</taxon>
        <taxon>Pseudomonadota</taxon>
        <taxon>Gammaproteobacteria</taxon>
        <taxon>Vibrionales</taxon>
        <taxon>Vibrionaceae</taxon>
        <taxon>Vibrio</taxon>
    </lineage>
</organism>
<comment type="caution">
    <text evidence="5">The sequence shown here is derived from an EMBL/GenBank/DDBJ whole genome shotgun (WGS) entry which is preliminary data.</text>
</comment>
<dbReference type="PROSITE" id="PS50931">
    <property type="entry name" value="HTH_LYSR"/>
    <property type="match status" value="1"/>
</dbReference>
<comment type="similarity">
    <text evidence="1">Belongs to the LysR transcriptional regulatory family.</text>
</comment>
<evidence type="ECO:0000313" key="7">
    <source>
        <dbReference type="Proteomes" id="UP000235579"/>
    </source>
</evidence>
<dbReference type="Proteomes" id="UP000308018">
    <property type="component" value="Unassembled WGS sequence"/>
</dbReference>
<evidence type="ECO:0000256" key="3">
    <source>
        <dbReference type="ARBA" id="ARBA00023163"/>
    </source>
</evidence>
<dbReference type="Proteomes" id="UP000235579">
    <property type="component" value="Unassembled WGS sequence"/>
</dbReference>
<reference evidence="5" key="3">
    <citation type="journal article" date="2018" name="Nature">
        <title>A major lineage of non-tailed dsDNA viruses as unrecognized killers of marine bacteria.</title>
        <authorList>
            <person name="Kauffman K.M."/>
            <person name="Hussain F.A."/>
            <person name="Yang J."/>
            <person name="Arevalo P."/>
            <person name="Brown J.M."/>
            <person name="Chang W.K."/>
            <person name="VanInsberghe D."/>
            <person name="Elsherbini J."/>
            <person name="Sharma R.S."/>
            <person name="Cutler M.B."/>
            <person name="Kelly L."/>
            <person name="Polz M.F."/>
        </authorList>
    </citation>
    <scope>NUCLEOTIDE SEQUENCE</scope>
    <source>
        <strain evidence="5">10N.222.48.A2</strain>
    </source>
</reference>
<dbReference type="SUPFAM" id="SSF53850">
    <property type="entry name" value="Periplasmic binding protein-like II"/>
    <property type="match status" value="1"/>
</dbReference>
<proteinExistence type="inferred from homology"/>
<dbReference type="EMBL" id="SYVV01000001">
    <property type="protein sequence ID" value="TKG37774.1"/>
    <property type="molecule type" value="Genomic_DNA"/>
</dbReference>
<dbReference type="RefSeq" id="WP_009844919.1">
    <property type="nucleotide sequence ID" value="NZ_MDBP01000032.1"/>
</dbReference>
<dbReference type="PANTHER" id="PTHR30126:SF91">
    <property type="entry name" value="LYSR FAMILY TRANSCRIPTIONAL REGULATOR"/>
    <property type="match status" value="1"/>
</dbReference>
<reference evidence="5" key="2">
    <citation type="submission" date="2016-07" db="EMBL/GenBank/DDBJ databases">
        <authorList>
            <person name="Wan K."/>
            <person name="Booth B."/>
            <person name="Spirohn K."/>
            <person name="Hao T."/>
            <person name="Hu Y."/>
            <person name="Calderwood M."/>
            <person name="Hill D."/>
            <person name="Mohr S."/>
            <person name="Vidal M."/>
            <person name="Celniker S."/>
            <person name="Perrimon N."/>
        </authorList>
    </citation>
    <scope>NUCLEOTIDE SEQUENCE</scope>
    <source>
        <strain evidence="5">10N.222.48.A2</strain>
    </source>
</reference>
<evidence type="ECO:0000259" key="4">
    <source>
        <dbReference type="PROSITE" id="PS50931"/>
    </source>
</evidence>
<evidence type="ECO:0000313" key="5">
    <source>
        <dbReference type="EMBL" id="PMP16630.1"/>
    </source>
</evidence>
<dbReference type="EMBL" id="MDBP01000032">
    <property type="protein sequence ID" value="PMP16630.1"/>
    <property type="molecule type" value="Genomic_DNA"/>
</dbReference>
<accession>A0A2N7NLN8</accession>